<proteinExistence type="predicted"/>
<reference evidence="1 2" key="1">
    <citation type="journal article" date="2012" name="PLoS ONE">
        <title>The genome characteristics and predicted function of methyl-group oxidation pathway in the obligate aceticlastic methanogens, Methanosaeta spp.</title>
        <authorList>
            <person name="Zhu J."/>
            <person name="Zheng H."/>
            <person name="Ai G."/>
            <person name="Zhang G."/>
            <person name="Liu D."/>
            <person name="Liu X."/>
            <person name="Dong X."/>
        </authorList>
    </citation>
    <scope>NUCLEOTIDE SEQUENCE [LARGE SCALE GENOMIC DNA]</scope>
    <source>
        <strain evidence="1 2">6Ac</strain>
    </source>
</reference>
<sequence length="363" mass="38535">MDDLSEDAVCRLKLFYLPAGYRQNYLVQMTNINLAVGGRSLSGLHRISISITCLLIFQGAYAIDFHFSANSGSGTVGIAESYNVEESIGVSSRASASFDGEFRIAEENCLWGSGNADINQAFYGSGGGADYVINYALETVGASDITGRGSACLMPSKGSVSRSAATAGAFETSAELWGTEGGDVAGVGSYGFLADISASQAVATGGSVAASQKVEAQGISAVARGEGVDSEGSYVDIYAQVYYGTLDASQGVKAGNSAAGRQSAVVDGDFAYAYCQAYNPEKDYLAYVDNYILGNAYFEFLGEAEVDEREARAHQISYAEGDFLWPWAQSTYELEERFWTGAGSFESWAWTNANDYGQDIVEL</sequence>
<keyword evidence="2" id="KW-1185">Reference proteome</keyword>
<dbReference type="HOGENOM" id="CLU_762095_0_0_2"/>
<dbReference type="Proteomes" id="UP000005877">
    <property type="component" value="Chromosome"/>
</dbReference>
<protein>
    <submittedName>
        <fullName evidence="1">Uncharacterized protein</fullName>
    </submittedName>
</protein>
<dbReference type="PATRIC" id="fig|1110509.7.peg.2301"/>
<accession>G7WPR5</accession>
<dbReference type="STRING" id="1110509.Mhar_2071"/>
<dbReference type="KEGG" id="mhi:Mhar_2071"/>
<organism evidence="1 2">
    <name type="scientific">Methanothrix harundinacea (strain 6Ac)</name>
    <name type="common">Methanosaeta harundinacea</name>
    <dbReference type="NCBI Taxonomy" id="1110509"/>
    <lineage>
        <taxon>Archaea</taxon>
        <taxon>Methanobacteriati</taxon>
        <taxon>Methanobacteriota</taxon>
        <taxon>Stenosarchaea group</taxon>
        <taxon>Methanomicrobia</taxon>
        <taxon>Methanotrichales</taxon>
        <taxon>Methanotrichaceae</taxon>
        <taxon>Methanothrix</taxon>
    </lineage>
</organism>
<evidence type="ECO:0000313" key="2">
    <source>
        <dbReference type="Proteomes" id="UP000005877"/>
    </source>
</evidence>
<evidence type="ECO:0000313" key="1">
    <source>
        <dbReference type="EMBL" id="AET65427.1"/>
    </source>
</evidence>
<dbReference type="AlphaFoldDB" id="G7WPR5"/>
<name>G7WPR5_METH6</name>
<gene>
    <name evidence="1" type="ordered locus">Mhar_2071</name>
</gene>
<dbReference type="EMBL" id="CP003117">
    <property type="protein sequence ID" value="AET65427.1"/>
    <property type="molecule type" value="Genomic_DNA"/>
</dbReference>